<dbReference type="InterPro" id="IPR007432">
    <property type="entry name" value="DUF480"/>
</dbReference>
<name>A0ABP9S3E2_9GAMM</name>
<organism evidence="3 4">
    <name type="scientific">Ferrimonas gelatinilytica</name>
    <dbReference type="NCBI Taxonomy" id="1255257"/>
    <lineage>
        <taxon>Bacteria</taxon>
        <taxon>Pseudomonadati</taxon>
        <taxon>Pseudomonadota</taxon>
        <taxon>Gammaproteobacteria</taxon>
        <taxon>Alteromonadales</taxon>
        <taxon>Ferrimonadaceae</taxon>
        <taxon>Ferrimonas</taxon>
    </lineage>
</organism>
<accession>A0ABP9S3E2</accession>
<dbReference type="PANTHER" id="PTHR38768">
    <property type="entry name" value="UPF0502 PROTEIN YCEH"/>
    <property type="match status" value="1"/>
</dbReference>
<dbReference type="Gene3D" id="1.10.10.10">
    <property type="entry name" value="Winged helix-like DNA-binding domain superfamily/Winged helix DNA-binding domain"/>
    <property type="match status" value="2"/>
</dbReference>
<dbReference type="EMBL" id="BAABLF010000008">
    <property type="protein sequence ID" value="GAA5190373.1"/>
    <property type="molecule type" value="Genomic_DNA"/>
</dbReference>
<dbReference type="Pfam" id="PF04337">
    <property type="entry name" value="DUF480"/>
    <property type="match status" value="1"/>
</dbReference>
<dbReference type="SUPFAM" id="SSF46785">
    <property type="entry name" value="Winged helix' DNA-binding domain"/>
    <property type="match status" value="2"/>
</dbReference>
<dbReference type="PANTHER" id="PTHR38768:SF1">
    <property type="entry name" value="UPF0502 PROTEIN YCEH"/>
    <property type="match status" value="1"/>
</dbReference>
<dbReference type="Proteomes" id="UP001501600">
    <property type="component" value="Unassembled WGS sequence"/>
</dbReference>
<keyword evidence="2" id="KW-0175">Coiled coil</keyword>
<evidence type="ECO:0000256" key="1">
    <source>
        <dbReference type="HAMAP-Rule" id="MF_01584"/>
    </source>
</evidence>
<comment type="similarity">
    <text evidence="1">Belongs to the UPF0502 family.</text>
</comment>
<keyword evidence="4" id="KW-1185">Reference proteome</keyword>
<evidence type="ECO:0000313" key="4">
    <source>
        <dbReference type="Proteomes" id="UP001501600"/>
    </source>
</evidence>
<dbReference type="InterPro" id="IPR036390">
    <property type="entry name" value="WH_DNA-bd_sf"/>
</dbReference>
<gene>
    <name evidence="3" type="ORF">GCM10025772_14850</name>
</gene>
<evidence type="ECO:0000256" key="2">
    <source>
        <dbReference type="SAM" id="Coils"/>
    </source>
</evidence>
<reference evidence="4" key="1">
    <citation type="journal article" date="2019" name="Int. J. Syst. Evol. Microbiol.">
        <title>The Global Catalogue of Microorganisms (GCM) 10K type strain sequencing project: providing services to taxonomists for standard genome sequencing and annotation.</title>
        <authorList>
            <consortium name="The Broad Institute Genomics Platform"/>
            <consortium name="The Broad Institute Genome Sequencing Center for Infectious Disease"/>
            <person name="Wu L."/>
            <person name="Ma J."/>
        </authorList>
    </citation>
    <scope>NUCLEOTIDE SEQUENCE [LARGE SCALE GENOMIC DNA]</scope>
    <source>
        <strain evidence="4">JCM 18720</strain>
    </source>
</reference>
<protein>
    <submittedName>
        <fullName evidence="3">YceH family protein</fullName>
    </submittedName>
</protein>
<comment type="caution">
    <text evidence="3">The sequence shown here is derived from an EMBL/GenBank/DDBJ whole genome shotgun (WGS) entry which is preliminary data.</text>
</comment>
<dbReference type="HAMAP" id="MF_01584">
    <property type="entry name" value="UPF0502"/>
    <property type="match status" value="1"/>
</dbReference>
<sequence length="209" mass="23235">MDLELTLNEARVIGCMLEKETTTPDLYPLTLNALRSACNQKSNRDPVLALSEGEVQHTLNQLRDKRLIQEEGGSRASKYKHRFCNTAFGGLQLTPQERGIVCVLLLRGPQTPGELRARTQRLCEFNNVGEVEAVLNTMAEKGFVVQLPREAGKRESRYAHLFSGAVASVTTADVVADDKARLLSLEQENRVLKAEIARLQAQLAAYRSQ</sequence>
<proteinExistence type="inferred from homology"/>
<evidence type="ECO:0000313" key="3">
    <source>
        <dbReference type="EMBL" id="GAA5190373.1"/>
    </source>
</evidence>
<dbReference type="InterPro" id="IPR036388">
    <property type="entry name" value="WH-like_DNA-bd_sf"/>
</dbReference>
<feature type="coiled-coil region" evidence="2">
    <location>
        <begin position="175"/>
        <end position="209"/>
    </location>
</feature>